<feature type="compositionally biased region" description="Gly residues" evidence="1">
    <location>
        <begin position="157"/>
        <end position="170"/>
    </location>
</feature>
<reference evidence="3" key="1">
    <citation type="submission" date="2020-05" db="EMBL/GenBank/DDBJ databases">
        <title>Frigoriglobus tundricola gen. nov., sp. nov., a psychrotolerant cellulolytic planctomycete of the family Gemmataceae with two divergent copies of 16S rRNA gene.</title>
        <authorList>
            <person name="Kulichevskaya I.S."/>
            <person name="Ivanova A.A."/>
            <person name="Naumoff D.G."/>
            <person name="Beletsky A.V."/>
            <person name="Rijpstra W.I.C."/>
            <person name="Sinninghe Damste J.S."/>
            <person name="Mardanov A.V."/>
            <person name="Ravin N.V."/>
            <person name="Dedysh S.N."/>
        </authorList>
    </citation>
    <scope>NUCLEOTIDE SEQUENCE [LARGE SCALE GENOMIC DNA]</scope>
    <source>
        <strain evidence="3">PL17</strain>
    </source>
</reference>
<dbReference type="KEGG" id="ftj:FTUN_8885"/>
<protein>
    <recommendedName>
        <fullName evidence="4">Terminase small subunit</fullName>
    </recommendedName>
</protein>
<proteinExistence type="predicted"/>
<dbReference type="Gene3D" id="1.10.10.1400">
    <property type="entry name" value="Terminase, small subunit, N-terminal DNA-binding domain, HTH motif"/>
    <property type="match status" value="1"/>
</dbReference>
<dbReference type="GO" id="GO:0051276">
    <property type="term" value="P:chromosome organization"/>
    <property type="evidence" value="ECO:0007669"/>
    <property type="project" value="InterPro"/>
</dbReference>
<dbReference type="Proteomes" id="UP000503447">
    <property type="component" value="Chromosome"/>
</dbReference>
<dbReference type="EMBL" id="CP053452">
    <property type="protein sequence ID" value="QJX01246.1"/>
    <property type="molecule type" value="Genomic_DNA"/>
</dbReference>
<feature type="region of interest" description="Disordered" evidence="1">
    <location>
        <begin position="148"/>
        <end position="170"/>
    </location>
</feature>
<organism evidence="2 3">
    <name type="scientific">Frigoriglobus tundricola</name>
    <dbReference type="NCBI Taxonomy" id="2774151"/>
    <lineage>
        <taxon>Bacteria</taxon>
        <taxon>Pseudomonadati</taxon>
        <taxon>Planctomycetota</taxon>
        <taxon>Planctomycetia</taxon>
        <taxon>Gemmatales</taxon>
        <taxon>Gemmataceae</taxon>
        <taxon>Frigoriglobus</taxon>
    </lineage>
</organism>
<keyword evidence="3" id="KW-1185">Reference proteome</keyword>
<dbReference type="RefSeq" id="WP_171475831.1">
    <property type="nucleotide sequence ID" value="NZ_CP053452.2"/>
</dbReference>
<dbReference type="InterPro" id="IPR005335">
    <property type="entry name" value="Terminase_ssu"/>
</dbReference>
<evidence type="ECO:0008006" key="4">
    <source>
        <dbReference type="Google" id="ProtNLM"/>
    </source>
</evidence>
<name>A0A6M5Z584_9BACT</name>
<evidence type="ECO:0000313" key="3">
    <source>
        <dbReference type="Proteomes" id="UP000503447"/>
    </source>
</evidence>
<evidence type="ECO:0000256" key="1">
    <source>
        <dbReference type="SAM" id="MobiDB-lite"/>
    </source>
</evidence>
<gene>
    <name evidence="2" type="ORF">FTUN_8885</name>
</gene>
<dbReference type="Pfam" id="PF03592">
    <property type="entry name" value="Terminase_2"/>
    <property type="match status" value="1"/>
</dbReference>
<dbReference type="InterPro" id="IPR038713">
    <property type="entry name" value="Terminase_Gp1_N_sf"/>
</dbReference>
<dbReference type="AlphaFoldDB" id="A0A6M5Z584"/>
<evidence type="ECO:0000313" key="2">
    <source>
        <dbReference type="EMBL" id="QJX01246.1"/>
    </source>
</evidence>
<sequence>MSRPLNPKQLKFVDRYLATGNATQSYIDAGYAGRGRAAENAASRLLGSVGVKAAIDGARAKALKTHEVTAEWVVTGLKKEAEREGEGASHAARVQAYKLLGTTVGLFDEKHVHEHSGPGGSAIPLNLTTLSDDELRALDGLLARAALPPAPAHLGDPGAGPGGTGPTEPE</sequence>
<accession>A0A6M5Z584</accession>